<protein>
    <submittedName>
        <fullName evidence="1">17519_t:CDS:1</fullName>
    </submittedName>
</protein>
<accession>A0ACA9KD23</accession>
<keyword evidence="2" id="KW-1185">Reference proteome</keyword>
<reference evidence="1" key="1">
    <citation type="submission" date="2021-06" db="EMBL/GenBank/DDBJ databases">
        <authorList>
            <person name="Kallberg Y."/>
            <person name="Tangrot J."/>
            <person name="Rosling A."/>
        </authorList>
    </citation>
    <scope>NUCLEOTIDE SEQUENCE</scope>
    <source>
        <strain evidence="1">CL356</strain>
    </source>
</reference>
<evidence type="ECO:0000313" key="1">
    <source>
        <dbReference type="EMBL" id="CAG8465955.1"/>
    </source>
</evidence>
<proteinExistence type="predicted"/>
<name>A0ACA9KD23_9GLOM</name>
<sequence>MTLYQFCGKCAYPKQQPSILLIDPKLSRRASDLLGPRALKGDREMEWLKGTNLDGGTKDRKEMLEREYEQVLGVVEDEEFRHELTWELYLWACNVISSRCFPNKLIEPDEVELNEALFPLADSLNHRPRQRITWKVQGRSALHLITEDGIEAGEQVFNNYGTKSNEELLIGYGFCIPDNPDDWVAIKVNFTQDPLRDQKLAVLSQLGISELTHFIKKNIIPPDLFAQLGVLAMNANEIKIFQQMSEKASIKEKIFGYRCEIAMLELFSLFLRKKFELIKDRDDEFWNDEGEGLSTEGLSKLGNAKIYIDGQREILETALRTIASREIWVLENASRDFRDGRINLVFILGDNVANVVVREPLNAHINRDSNLDATKMELLDSIMITFKIVMLDDEFSEAMREVFDGESLMEEEDVVLMLYLICESKRVERSQKSRWKLFIETIREYEDTSISQEKIEEIVELYNDLNSSILSSSKCSKMFTKDVFNVNRLIWATSIFENCCVNYYDREGRACVGILPL</sequence>
<dbReference type="Proteomes" id="UP000789525">
    <property type="component" value="Unassembled WGS sequence"/>
</dbReference>
<comment type="caution">
    <text evidence="1">The sequence shown here is derived from an EMBL/GenBank/DDBJ whole genome shotgun (WGS) entry which is preliminary data.</text>
</comment>
<organism evidence="1 2">
    <name type="scientific">Acaulospora colombiana</name>
    <dbReference type="NCBI Taxonomy" id="27376"/>
    <lineage>
        <taxon>Eukaryota</taxon>
        <taxon>Fungi</taxon>
        <taxon>Fungi incertae sedis</taxon>
        <taxon>Mucoromycota</taxon>
        <taxon>Glomeromycotina</taxon>
        <taxon>Glomeromycetes</taxon>
        <taxon>Diversisporales</taxon>
        <taxon>Acaulosporaceae</taxon>
        <taxon>Acaulospora</taxon>
    </lineage>
</organism>
<dbReference type="EMBL" id="CAJVPT010001605">
    <property type="protein sequence ID" value="CAG8465955.1"/>
    <property type="molecule type" value="Genomic_DNA"/>
</dbReference>
<evidence type="ECO:0000313" key="2">
    <source>
        <dbReference type="Proteomes" id="UP000789525"/>
    </source>
</evidence>
<gene>
    <name evidence="1" type="ORF">ACOLOM_LOCUS1377</name>
</gene>